<comment type="caution">
    <text evidence="2">The sequence shown here is derived from an EMBL/GenBank/DDBJ whole genome shotgun (WGS) entry which is preliminary data.</text>
</comment>
<dbReference type="InterPro" id="IPR016181">
    <property type="entry name" value="Acyl_CoA_acyltransferase"/>
</dbReference>
<reference evidence="2" key="1">
    <citation type="submission" date="2020-10" db="EMBL/GenBank/DDBJ databases">
        <authorList>
            <person name="Gilroy R."/>
        </authorList>
    </citation>
    <scope>NUCLEOTIDE SEQUENCE</scope>
    <source>
        <strain evidence="2">ChiGjej1B1-24693</strain>
    </source>
</reference>
<dbReference type="SUPFAM" id="SSF55729">
    <property type="entry name" value="Acyl-CoA N-acyltransferases (Nat)"/>
    <property type="match status" value="1"/>
</dbReference>
<gene>
    <name evidence="2" type="ORF">IAA98_08020</name>
</gene>
<organism evidence="2 3">
    <name type="scientific">Candidatus Avipropionibacterium avicola</name>
    <dbReference type="NCBI Taxonomy" id="2840701"/>
    <lineage>
        <taxon>Bacteria</taxon>
        <taxon>Bacillati</taxon>
        <taxon>Actinomycetota</taxon>
        <taxon>Actinomycetes</taxon>
        <taxon>Propionibacteriales</taxon>
        <taxon>Propionibacteriaceae</taxon>
        <taxon>Propionibacteriaceae incertae sedis</taxon>
        <taxon>Candidatus Avipropionibacterium</taxon>
    </lineage>
</organism>
<sequence>METQAQLGWCGVRLRQADRTTGYALVNVADSPVRRSSVDPEVSAAAVTALWVARDCRGQGMGRQLVQGLAAAATRSGLQVLLAVGSRGPGSCAAPPVGWWQRQGFRVATDHPIHPVLRLDLDRTVRWAWWSEWWDRVRHSIGGWEAPPHPTSRSGA</sequence>
<protein>
    <submittedName>
        <fullName evidence="2">GNAT family N-acetyltransferase</fullName>
    </submittedName>
</protein>
<evidence type="ECO:0000313" key="2">
    <source>
        <dbReference type="EMBL" id="HIT75516.1"/>
    </source>
</evidence>
<dbReference type="Gene3D" id="3.40.630.30">
    <property type="match status" value="1"/>
</dbReference>
<name>A0A9D1GXU4_9ACTN</name>
<accession>A0A9D1GXU4</accession>
<dbReference type="Proteomes" id="UP000886842">
    <property type="component" value="Unassembled WGS sequence"/>
</dbReference>
<dbReference type="InterPro" id="IPR000182">
    <property type="entry name" value="GNAT_dom"/>
</dbReference>
<feature type="domain" description="N-acetyltransferase" evidence="1">
    <location>
        <begin position="1"/>
        <end position="122"/>
    </location>
</feature>
<dbReference type="EMBL" id="DVLP01000241">
    <property type="protein sequence ID" value="HIT75516.1"/>
    <property type="molecule type" value="Genomic_DNA"/>
</dbReference>
<dbReference type="Pfam" id="PF13508">
    <property type="entry name" value="Acetyltransf_7"/>
    <property type="match status" value="1"/>
</dbReference>
<reference evidence="2" key="2">
    <citation type="journal article" date="2021" name="PeerJ">
        <title>Extensive microbial diversity within the chicken gut microbiome revealed by metagenomics and culture.</title>
        <authorList>
            <person name="Gilroy R."/>
            <person name="Ravi A."/>
            <person name="Getino M."/>
            <person name="Pursley I."/>
            <person name="Horton D.L."/>
            <person name="Alikhan N.F."/>
            <person name="Baker D."/>
            <person name="Gharbi K."/>
            <person name="Hall N."/>
            <person name="Watson M."/>
            <person name="Adriaenssens E.M."/>
            <person name="Foster-Nyarko E."/>
            <person name="Jarju S."/>
            <person name="Secka A."/>
            <person name="Antonio M."/>
            <person name="Oren A."/>
            <person name="Chaudhuri R.R."/>
            <person name="La Ragione R."/>
            <person name="Hildebrand F."/>
            <person name="Pallen M.J."/>
        </authorList>
    </citation>
    <scope>NUCLEOTIDE SEQUENCE</scope>
    <source>
        <strain evidence="2">ChiGjej1B1-24693</strain>
    </source>
</reference>
<evidence type="ECO:0000259" key="1">
    <source>
        <dbReference type="PROSITE" id="PS51186"/>
    </source>
</evidence>
<evidence type="ECO:0000313" key="3">
    <source>
        <dbReference type="Proteomes" id="UP000886842"/>
    </source>
</evidence>
<dbReference type="GO" id="GO:0016747">
    <property type="term" value="F:acyltransferase activity, transferring groups other than amino-acyl groups"/>
    <property type="evidence" value="ECO:0007669"/>
    <property type="project" value="InterPro"/>
</dbReference>
<proteinExistence type="predicted"/>
<dbReference type="PROSITE" id="PS51186">
    <property type="entry name" value="GNAT"/>
    <property type="match status" value="1"/>
</dbReference>
<dbReference type="AlphaFoldDB" id="A0A9D1GXU4"/>